<organism evidence="2 3">
    <name type="scientific">Vitrella brassicaformis (strain CCMP3155)</name>
    <dbReference type="NCBI Taxonomy" id="1169540"/>
    <lineage>
        <taxon>Eukaryota</taxon>
        <taxon>Sar</taxon>
        <taxon>Alveolata</taxon>
        <taxon>Colpodellida</taxon>
        <taxon>Vitrellaceae</taxon>
        <taxon>Vitrella</taxon>
    </lineage>
</organism>
<gene>
    <name evidence="2" type="ORF">Vbra_8591</name>
</gene>
<keyword evidence="3" id="KW-1185">Reference proteome</keyword>
<dbReference type="Proteomes" id="UP000041254">
    <property type="component" value="Unassembled WGS sequence"/>
</dbReference>
<evidence type="ECO:0000313" key="3">
    <source>
        <dbReference type="Proteomes" id="UP000041254"/>
    </source>
</evidence>
<dbReference type="AlphaFoldDB" id="A0A0G4EYM2"/>
<sequence length="249" mass="26045">MATQSLTDLLPFVSQVKSAYQVRASRRHCWRTAHAGACRSLVEASLGQRDNATQTQKEFLRSTWKVVNATVDACPVVGHLNAGIHLGFGDTEGATQTLQLATRTTGIFVFGLIGAPLGGAPGAMIGGAVGGKVMDLGLTDVAEALREKKPDIPEEEEGAEQRDEKAEPKKATFGFFAGLEKARQGDTGAEFDLALGVIGDGALGLLGGQFGVVGAIQHQVGVIEHPVEALSGVQAVEQLADQMLTSTPQ</sequence>
<dbReference type="VEuPathDB" id="CryptoDB:Vbra_8591"/>
<dbReference type="PANTHER" id="PTHR34494:SF1">
    <property type="entry name" value="PROTEIN CBG25024"/>
    <property type="match status" value="1"/>
</dbReference>
<evidence type="ECO:0000313" key="2">
    <source>
        <dbReference type="EMBL" id="CEM04158.1"/>
    </source>
</evidence>
<proteinExistence type="predicted"/>
<evidence type="ECO:0000256" key="1">
    <source>
        <dbReference type="SAM" id="MobiDB-lite"/>
    </source>
</evidence>
<protein>
    <submittedName>
        <fullName evidence="2">Uncharacterized protein</fullName>
    </submittedName>
</protein>
<dbReference type="EMBL" id="CDMY01000347">
    <property type="protein sequence ID" value="CEM04158.1"/>
    <property type="molecule type" value="Genomic_DNA"/>
</dbReference>
<accession>A0A0G4EYM2</accession>
<dbReference type="PANTHER" id="PTHR34494">
    <property type="entry name" value="PROTEIN CBG25024"/>
    <property type="match status" value="1"/>
</dbReference>
<name>A0A0G4EYM2_VITBC</name>
<feature type="region of interest" description="Disordered" evidence="1">
    <location>
        <begin position="147"/>
        <end position="167"/>
    </location>
</feature>
<dbReference type="InParanoid" id="A0A0G4EYM2"/>
<reference evidence="2 3" key="1">
    <citation type="submission" date="2014-11" db="EMBL/GenBank/DDBJ databases">
        <authorList>
            <person name="Zhu J."/>
            <person name="Qi W."/>
            <person name="Song R."/>
        </authorList>
    </citation>
    <scope>NUCLEOTIDE SEQUENCE [LARGE SCALE GENOMIC DNA]</scope>
</reference>